<dbReference type="RefSeq" id="WP_183304801.1">
    <property type="nucleotide sequence ID" value="NZ_JACIFD010000010.1"/>
</dbReference>
<name>A0A840DRN9_9MICO</name>
<feature type="domain" description="Phospholipase/carboxylesterase/thioesterase" evidence="3">
    <location>
        <begin position="33"/>
        <end position="230"/>
    </location>
</feature>
<protein>
    <submittedName>
        <fullName evidence="4">Phospholipase/carboxylesterase</fullName>
    </submittedName>
</protein>
<proteinExistence type="inferred from homology"/>
<dbReference type="InterPro" id="IPR003140">
    <property type="entry name" value="PLipase/COase/thioEstase"/>
</dbReference>
<comment type="caution">
    <text evidence="4">The sequence shown here is derived from an EMBL/GenBank/DDBJ whole genome shotgun (WGS) entry which is preliminary data.</text>
</comment>
<keyword evidence="5" id="KW-1185">Reference proteome</keyword>
<dbReference type="EMBL" id="JACIFD010000010">
    <property type="protein sequence ID" value="MBB4071816.1"/>
    <property type="molecule type" value="Genomic_DNA"/>
</dbReference>
<evidence type="ECO:0000259" key="3">
    <source>
        <dbReference type="Pfam" id="PF02230"/>
    </source>
</evidence>
<dbReference type="Proteomes" id="UP000571183">
    <property type="component" value="Unassembled WGS sequence"/>
</dbReference>
<dbReference type="PANTHER" id="PTHR10655:SF17">
    <property type="entry name" value="LYSOPHOSPHOLIPASE-LIKE PROTEIN 1"/>
    <property type="match status" value="1"/>
</dbReference>
<dbReference type="AlphaFoldDB" id="A0A840DRN9"/>
<accession>A0A840DRN9</accession>
<dbReference type="PANTHER" id="PTHR10655">
    <property type="entry name" value="LYSOPHOSPHOLIPASE-RELATED"/>
    <property type="match status" value="1"/>
</dbReference>
<dbReference type="SUPFAM" id="SSF53474">
    <property type="entry name" value="alpha/beta-Hydrolases"/>
    <property type="match status" value="1"/>
</dbReference>
<dbReference type="InterPro" id="IPR050565">
    <property type="entry name" value="LYPA1-2/EST-like"/>
</dbReference>
<dbReference type="Gene3D" id="3.40.50.1820">
    <property type="entry name" value="alpha/beta hydrolase"/>
    <property type="match status" value="1"/>
</dbReference>
<comment type="similarity">
    <text evidence="1">Belongs to the AB hydrolase superfamily. AB hydrolase 2 family.</text>
</comment>
<dbReference type="InterPro" id="IPR029058">
    <property type="entry name" value="AB_hydrolase_fold"/>
</dbReference>
<keyword evidence="2" id="KW-0378">Hydrolase</keyword>
<evidence type="ECO:0000256" key="1">
    <source>
        <dbReference type="ARBA" id="ARBA00006499"/>
    </source>
</evidence>
<sequence>MSDLSLNPAHMQWAVAGQPASQPHALAALTAGQPLLILMHGLGSHEGDLIQLAPLLPTPFVCVSPRAPLPAYPPHDGYSWFPLSLQPQGVTPQQAEHNAVLAARSVWRWIAELRETLGAAPRQIALLGFSQGGVMVTSLLRLHPEAFLAGVNCSGFVAPEALPTDTELERVRPLLFWGRDSADPVISQEAMAMTARWAERYTTLTSREYPGIEHSISRAEVEDIRDFLQQALDAAELQYTATNYCSKLKTE</sequence>
<gene>
    <name evidence="4" type="ORF">F5897_001135</name>
</gene>
<evidence type="ECO:0000313" key="5">
    <source>
        <dbReference type="Proteomes" id="UP000571183"/>
    </source>
</evidence>
<organism evidence="4 5">
    <name type="scientific">Canibacter oris</name>
    <dbReference type="NCBI Taxonomy" id="1365628"/>
    <lineage>
        <taxon>Bacteria</taxon>
        <taxon>Bacillati</taxon>
        <taxon>Actinomycetota</taxon>
        <taxon>Actinomycetes</taxon>
        <taxon>Micrococcales</taxon>
        <taxon>Microbacteriaceae</taxon>
        <taxon>Canibacter</taxon>
    </lineage>
</organism>
<evidence type="ECO:0000256" key="2">
    <source>
        <dbReference type="ARBA" id="ARBA00022801"/>
    </source>
</evidence>
<evidence type="ECO:0000313" key="4">
    <source>
        <dbReference type="EMBL" id="MBB4071816.1"/>
    </source>
</evidence>
<reference evidence="4" key="1">
    <citation type="submission" date="2020-08" db="EMBL/GenBank/DDBJ databases">
        <title>Sequencing the genomes of 1000 actinobacteria strains.</title>
        <authorList>
            <person name="Klenk H.-P."/>
        </authorList>
    </citation>
    <scope>NUCLEOTIDE SEQUENCE [LARGE SCALE GENOMIC DNA]</scope>
    <source>
        <strain evidence="4">DSM 27064</strain>
    </source>
</reference>
<dbReference type="GO" id="GO:0016787">
    <property type="term" value="F:hydrolase activity"/>
    <property type="evidence" value="ECO:0007669"/>
    <property type="project" value="UniProtKB-KW"/>
</dbReference>
<dbReference type="Pfam" id="PF02230">
    <property type="entry name" value="Abhydrolase_2"/>
    <property type="match status" value="1"/>
</dbReference>